<dbReference type="InterPro" id="IPR036397">
    <property type="entry name" value="RNaseH_sf"/>
</dbReference>
<protein>
    <submittedName>
        <fullName evidence="3">Unnamed protein product</fullName>
    </submittedName>
</protein>
<evidence type="ECO:0000259" key="1">
    <source>
        <dbReference type="PROSITE" id="PS50013"/>
    </source>
</evidence>
<dbReference type="GO" id="GO:0015074">
    <property type="term" value="P:DNA integration"/>
    <property type="evidence" value="ECO:0007669"/>
    <property type="project" value="InterPro"/>
</dbReference>
<dbReference type="SUPFAM" id="SSF56672">
    <property type="entry name" value="DNA/RNA polymerases"/>
    <property type="match status" value="1"/>
</dbReference>
<feature type="domain" description="Chromo" evidence="1">
    <location>
        <begin position="539"/>
        <end position="596"/>
    </location>
</feature>
<dbReference type="PANTHER" id="PTHR48144">
    <property type="entry name" value="DNA-DIRECTED DNA POLYMERASE"/>
    <property type="match status" value="1"/>
</dbReference>
<dbReference type="InterPro" id="IPR000953">
    <property type="entry name" value="Chromo/chromo_shadow_dom"/>
</dbReference>
<name>A0A9W6UDP7_9STRA</name>
<dbReference type="InterPro" id="IPR043502">
    <property type="entry name" value="DNA/RNA_pol_sf"/>
</dbReference>
<dbReference type="InterPro" id="IPR001584">
    <property type="entry name" value="Integrase_cat-core"/>
</dbReference>
<keyword evidence="4" id="KW-1185">Reference proteome</keyword>
<dbReference type="InterPro" id="IPR012337">
    <property type="entry name" value="RNaseH-like_sf"/>
</dbReference>
<dbReference type="OrthoDB" id="6621683at2759"/>
<comment type="caution">
    <text evidence="3">The sequence shown here is derived from an EMBL/GenBank/DDBJ whole genome shotgun (WGS) entry which is preliminary data.</text>
</comment>
<dbReference type="PROSITE" id="PS50013">
    <property type="entry name" value="CHROMO_2"/>
    <property type="match status" value="1"/>
</dbReference>
<dbReference type="InterPro" id="IPR023211">
    <property type="entry name" value="DNA_pol_palm_dom_sf"/>
</dbReference>
<reference evidence="3" key="1">
    <citation type="submission" date="2023-04" db="EMBL/GenBank/DDBJ databases">
        <title>Phytophthora fragariaefolia NBRC 109709.</title>
        <authorList>
            <person name="Ichikawa N."/>
            <person name="Sato H."/>
            <person name="Tonouchi N."/>
        </authorList>
    </citation>
    <scope>NUCLEOTIDE SEQUENCE</scope>
    <source>
        <strain evidence="3">NBRC 109709</strain>
    </source>
</reference>
<dbReference type="Pfam" id="PF00385">
    <property type="entry name" value="Chromo"/>
    <property type="match status" value="1"/>
</dbReference>
<dbReference type="InterPro" id="IPR016197">
    <property type="entry name" value="Chromo-like_dom_sf"/>
</dbReference>
<sequence>MFNARLKYKAAGNPLQEVLKRMMNSSYGKLLMKPIVKKKVFVSGGEKKIDEYTRKNIHRMISRTPISDNLALFEEHKALSQHFSPVHLGIQILDSSKHIMNRVMCLAEDIDARIWYQDTDSMHFDYDSVQRLADAYRDLYSKELIGKQMGQFYVDFDLAGSKGNIFARESIILGKKSYLDVLACDGNDATGLHIRCKGIPSKLLEEDTYATYMKLFNGQSVPFHLTELCSININSKTQSVSKRTSFIGADKLYRKAKAFDKNITKKQVSTWAKSQKHIQQFSSRSKRFPLFKIASNNPNEWQMDLAFWEKQPILISVNINSRIGFAKVLNNKRAETVLKAIEDFVGKNEVSAIFSDNGSEFINKSVESFFDEHSISHGNAIAGDHTVLGKIDRFIRTIKTKLTKMKQIIRFKKLIQSILNEAIANYNNTHHSAINATPSEMRGKVMLDGVEYNKRLVKKIITNIPPGSIVRYRLKAKTPFDKEGVRWSRTAYEVVEFDGLKIRIKSKNNHILFRSPNELKLVKAIPSDAEINDRVNQFWEVEKIMNHEKMRNGKYKYLIKWKGYDEPSWEPQDNLRLVNKNKRSELEKKYWANNLI</sequence>
<gene>
    <name evidence="3" type="ORF">Pfra01_000709400</name>
</gene>
<dbReference type="EMBL" id="BSXT01000620">
    <property type="protein sequence ID" value="GMF31199.1"/>
    <property type="molecule type" value="Genomic_DNA"/>
</dbReference>
<dbReference type="AlphaFoldDB" id="A0A9W6UDP7"/>
<dbReference type="SUPFAM" id="SSF54160">
    <property type="entry name" value="Chromo domain-like"/>
    <property type="match status" value="1"/>
</dbReference>
<dbReference type="SMART" id="SM00298">
    <property type="entry name" value="CHROMO"/>
    <property type="match status" value="1"/>
</dbReference>
<evidence type="ECO:0000259" key="2">
    <source>
        <dbReference type="PROSITE" id="PS50994"/>
    </source>
</evidence>
<proteinExistence type="predicted"/>
<dbReference type="InterPro" id="IPR023780">
    <property type="entry name" value="Chromo_domain"/>
</dbReference>
<evidence type="ECO:0000313" key="4">
    <source>
        <dbReference type="Proteomes" id="UP001165121"/>
    </source>
</evidence>
<feature type="domain" description="Integrase catalytic" evidence="2">
    <location>
        <begin position="294"/>
        <end position="446"/>
    </location>
</feature>
<dbReference type="SUPFAM" id="SSF53098">
    <property type="entry name" value="Ribonuclease H-like"/>
    <property type="match status" value="1"/>
</dbReference>
<dbReference type="Gene3D" id="3.90.1600.10">
    <property type="entry name" value="Palm domain of DNA polymerase"/>
    <property type="match status" value="1"/>
</dbReference>
<dbReference type="Gene3D" id="2.40.50.40">
    <property type="match status" value="1"/>
</dbReference>
<organism evidence="3 4">
    <name type="scientific">Phytophthora fragariaefolia</name>
    <dbReference type="NCBI Taxonomy" id="1490495"/>
    <lineage>
        <taxon>Eukaryota</taxon>
        <taxon>Sar</taxon>
        <taxon>Stramenopiles</taxon>
        <taxon>Oomycota</taxon>
        <taxon>Peronosporomycetes</taxon>
        <taxon>Peronosporales</taxon>
        <taxon>Peronosporaceae</taxon>
        <taxon>Phytophthora</taxon>
    </lineage>
</organism>
<accession>A0A9W6UDP7</accession>
<dbReference type="Proteomes" id="UP001165121">
    <property type="component" value="Unassembled WGS sequence"/>
</dbReference>
<dbReference type="PROSITE" id="PS50994">
    <property type="entry name" value="INTEGRASE"/>
    <property type="match status" value="1"/>
</dbReference>
<evidence type="ECO:0000313" key="3">
    <source>
        <dbReference type="EMBL" id="GMF31199.1"/>
    </source>
</evidence>
<dbReference type="PANTHER" id="PTHR48144:SF2">
    <property type="entry name" value="DNA-DIRECTED DNA POLYMERASE"/>
    <property type="match status" value="1"/>
</dbReference>
<dbReference type="GO" id="GO:0003676">
    <property type="term" value="F:nucleic acid binding"/>
    <property type="evidence" value="ECO:0007669"/>
    <property type="project" value="InterPro"/>
</dbReference>
<dbReference type="CDD" id="cd00024">
    <property type="entry name" value="CD_CSD"/>
    <property type="match status" value="1"/>
</dbReference>
<dbReference type="Gene3D" id="3.30.420.10">
    <property type="entry name" value="Ribonuclease H-like superfamily/Ribonuclease H"/>
    <property type="match status" value="1"/>
</dbReference>